<dbReference type="SUPFAM" id="SSF55797">
    <property type="entry name" value="PR-1-like"/>
    <property type="match status" value="1"/>
</dbReference>
<evidence type="ECO:0000313" key="1">
    <source>
        <dbReference type="EMBL" id="EYB86900.1"/>
    </source>
</evidence>
<gene>
    <name evidence="1" type="primary">Acey_s0272.g963</name>
    <name evidence="1" type="ORF">Y032_0272g963</name>
</gene>
<dbReference type="AlphaFoldDB" id="A0A016S8B6"/>
<accession>A0A016S8B6</accession>
<dbReference type="OrthoDB" id="5893940at2759"/>
<name>A0A016S8B6_9BILA</name>
<evidence type="ECO:0000313" key="2">
    <source>
        <dbReference type="Proteomes" id="UP000024635"/>
    </source>
</evidence>
<proteinExistence type="predicted"/>
<dbReference type="Gene3D" id="3.40.33.10">
    <property type="entry name" value="CAP"/>
    <property type="match status" value="1"/>
</dbReference>
<comment type="caution">
    <text evidence="1">The sequence shown here is derived from an EMBL/GenBank/DDBJ whole genome shotgun (WGS) entry which is preliminary data.</text>
</comment>
<dbReference type="Proteomes" id="UP000024635">
    <property type="component" value="Unassembled WGS sequence"/>
</dbReference>
<protein>
    <submittedName>
        <fullName evidence="1">Uncharacterized protein</fullName>
    </submittedName>
</protein>
<keyword evidence="2" id="KW-1185">Reference proteome</keyword>
<reference evidence="2" key="1">
    <citation type="journal article" date="2015" name="Nat. Genet.">
        <title>The genome and transcriptome of the zoonotic hookworm Ancylostoma ceylanicum identify infection-specific gene families.</title>
        <authorList>
            <person name="Schwarz E.M."/>
            <person name="Hu Y."/>
            <person name="Antoshechkin I."/>
            <person name="Miller M.M."/>
            <person name="Sternberg P.W."/>
            <person name="Aroian R.V."/>
        </authorList>
    </citation>
    <scope>NUCLEOTIDE SEQUENCE</scope>
    <source>
        <strain evidence="2">HY135</strain>
    </source>
</reference>
<dbReference type="EMBL" id="JARK01001608">
    <property type="protein sequence ID" value="EYB86900.1"/>
    <property type="molecule type" value="Genomic_DNA"/>
</dbReference>
<organism evidence="1 2">
    <name type="scientific">Ancylostoma ceylanicum</name>
    <dbReference type="NCBI Taxonomy" id="53326"/>
    <lineage>
        <taxon>Eukaryota</taxon>
        <taxon>Metazoa</taxon>
        <taxon>Ecdysozoa</taxon>
        <taxon>Nematoda</taxon>
        <taxon>Chromadorea</taxon>
        <taxon>Rhabditida</taxon>
        <taxon>Rhabditina</taxon>
        <taxon>Rhabditomorpha</taxon>
        <taxon>Strongyloidea</taxon>
        <taxon>Ancylostomatidae</taxon>
        <taxon>Ancylostomatinae</taxon>
        <taxon>Ancylostoma</taxon>
    </lineage>
</organism>
<dbReference type="InterPro" id="IPR035940">
    <property type="entry name" value="CAP_sf"/>
</dbReference>
<sequence length="99" mass="11735">MGLNEPTVAFAFAWRRDHILCGALTQYKSHWQRYNVIIFDGDFYTAFGCENTLITDKWREMILTFNNEKREIVAMGKQADKSGKYLPEAKEMYKLVRFR</sequence>